<dbReference type="PANTHER" id="PTHR12697">
    <property type="entry name" value="PBS LYASE HEAT-LIKE PROTEIN"/>
    <property type="match status" value="1"/>
</dbReference>
<keyword evidence="4 5" id="KW-0456">Lyase</keyword>
<protein>
    <submittedName>
        <fullName evidence="5">PBS lyase</fullName>
    </submittedName>
</protein>
<dbReference type="SMART" id="SM00185">
    <property type="entry name" value="ARM"/>
    <property type="match status" value="3"/>
</dbReference>
<dbReference type="GO" id="GO:0016829">
    <property type="term" value="F:lyase activity"/>
    <property type="evidence" value="ECO:0007669"/>
    <property type="project" value="UniProtKB-KW"/>
</dbReference>
<proteinExistence type="inferred from homology"/>
<evidence type="ECO:0000313" key="5">
    <source>
        <dbReference type="EMBL" id="OSO89239.1"/>
    </source>
</evidence>
<evidence type="ECO:0000256" key="3">
    <source>
        <dbReference type="ARBA" id="ARBA00022738"/>
    </source>
</evidence>
<comment type="similarity">
    <text evidence="1">Belongs to the CpcE/RpcE/PecE family.</text>
</comment>
<reference evidence="6" key="1">
    <citation type="submission" date="2017-04" db="EMBL/GenBank/DDBJ databases">
        <authorList>
            <person name="Abreu V.A."/>
            <person name="Popin R.V."/>
            <person name="Rigonato J."/>
            <person name="Andreote A.P."/>
            <person name="Schaker P.C."/>
            <person name="Hoff-Risseti C."/>
            <person name="Alvarenga D.O."/>
            <person name="Varani A.M."/>
            <person name="Fiore M.F."/>
        </authorList>
    </citation>
    <scope>NUCLEOTIDE SEQUENCE [LARGE SCALE GENOMIC DNA]</scope>
    <source>
        <strain evidence="6">CENA303</strain>
    </source>
</reference>
<dbReference type="PANTHER" id="PTHR12697:SF5">
    <property type="entry name" value="DEOXYHYPUSINE HYDROXYLASE"/>
    <property type="match status" value="1"/>
</dbReference>
<dbReference type="InterPro" id="IPR016024">
    <property type="entry name" value="ARM-type_fold"/>
</dbReference>
<dbReference type="Pfam" id="PF13646">
    <property type="entry name" value="HEAT_2"/>
    <property type="match status" value="2"/>
</dbReference>
<keyword evidence="3" id="KW-0605">Phycobilisome</keyword>
<dbReference type="InterPro" id="IPR000225">
    <property type="entry name" value="Armadillo"/>
</dbReference>
<organism evidence="5 6">
    <name type="scientific">Cylindrospermopsis raciborskii CENA303</name>
    <dbReference type="NCBI Taxonomy" id="1170769"/>
    <lineage>
        <taxon>Bacteria</taxon>
        <taxon>Bacillati</taxon>
        <taxon>Cyanobacteriota</taxon>
        <taxon>Cyanophyceae</taxon>
        <taxon>Nostocales</taxon>
        <taxon>Aphanizomenonaceae</taxon>
        <taxon>Cylindrospermopsis</taxon>
    </lineage>
</organism>
<dbReference type="Gene3D" id="1.25.10.10">
    <property type="entry name" value="Leucine-rich Repeat Variant"/>
    <property type="match status" value="2"/>
</dbReference>
<dbReference type="Proteomes" id="UP000192997">
    <property type="component" value="Unassembled WGS sequence"/>
</dbReference>
<dbReference type="InterPro" id="IPR004155">
    <property type="entry name" value="PBS_lyase_HEAT"/>
</dbReference>
<accession>A0A1X4G404</accession>
<name>A0A1X4G404_9CYAN</name>
<sequence length="340" mass="37303">MSTDSNYQVNQWLEMLRSPEVGDRLVAVKSLQHLGEDLAIEGLITALKDESTAVQKIAVSALWELGNPQAVPALLEHLGDWDPEVRIEALSALGELISSHHLSLLLDALGKENVNLQLNILILLRKIHDIGSLDAVLSFFNSQHPELREAAVTTLRYLNQVQICPKALSLLNDADNNVRRATAITLGYLKDGKIPGLLSQSISHDSDWQVRKNAAISLVNHANSVAVSTLKNGITDENWQVRKSIIQLLQKAPQIELLPLLIESLRSDQYSDVRKEAAVALSHLTIGHPSSLEALDALRTGLNDEDTEVQICCQKAIEKIESNVKQRSTASKPDVSTVDG</sequence>
<dbReference type="GO" id="GO:0030089">
    <property type="term" value="C:phycobilisome"/>
    <property type="evidence" value="ECO:0007669"/>
    <property type="project" value="UniProtKB-KW"/>
</dbReference>
<dbReference type="SMART" id="SM00567">
    <property type="entry name" value="EZ_HEAT"/>
    <property type="match status" value="6"/>
</dbReference>
<keyword evidence="2" id="KW-0042">Antenna complex</keyword>
<evidence type="ECO:0000256" key="2">
    <source>
        <dbReference type="ARBA" id="ARBA00022549"/>
    </source>
</evidence>
<dbReference type="SUPFAM" id="SSF48371">
    <property type="entry name" value="ARM repeat"/>
    <property type="match status" value="1"/>
</dbReference>
<gene>
    <name evidence="5" type="ORF">B7O87_13540</name>
</gene>
<evidence type="ECO:0000256" key="4">
    <source>
        <dbReference type="ARBA" id="ARBA00023239"/>
    </source>
</evidence>
<evidence type="ECO:0000313" key="6">
    <source>
        <dbReference type="Proteomes" id="UP000192997"/>
    </source>
</evidence>
<dbReference type="RefSeq" id="WP_009343910.1">
    <property type="nucleotide sequence ID" value="NZ_NBYN01000058.1"/>
</dbReference>
<dbReference type="InterPro" id="IPR011989">
    <property type="entry name" value="ARM-like"/>
</dbReference>
<dbReference type="EMBL" id="NBYN01000058">
    <property type="protein sequence ID" value="OSO89239.1"/>
    <property type="molecule type" value="Genomic_DNA"/>
</dbReference>
<dbReference type="AlphaFoldDB" id="A0A1X4G404"/>
<evidence type="ECO:0000256" key="1">
    <source>
        <dbReference type="ARBA" id="ARBA00009299"/>
    </source>
</evidence>
<comment type="caution">
    <text evidence="5">The sequence shown here is derived from an EMBL/GenBank/DDBJ whole genome shotgun (WGS) entry which is preliminary data.</text>
</comment>
<dbReference type="GO" id="GO:0016491">
    <property type="term" value="F:oxidoreductase activity"/>
    <property type="evidence" value="ECO:0007669"/>
    <property type="project" value="TreeGrafter"/>
</dbReference>